<dbReference type="Proteomes" id="UP001204376">
    <property type="component" value="Unassembled WGS sequence"/>
</dbReference>
<reference evidence="2 3" key="1">
    <citation type="submission" date="2022-07" db="EMBL/GenBank/DDBJ databases">
        <title>Mucilaginibacter sp. JC4.</title>
        <authorList>
            <person name="Le V."/>
            <person name="Ko S.-R."/>
            <person name="Ahn C.-Y."/>
            <person name="Oh H.-M."/>
        </authorList>
    </citation>
    <scope>NUCLEOTIDE SEQUENCE [LARGE SCALE GENOMIC DNA]</scope>
    <source>
        <strain evidence="2 3">JC4</strain>
    </source>
</reference>
<evidence type="ECO:0000313" key="2">
    <source>
        <dbReference type="EMBL" id="MCQ6961216.1"/>
    </source>
</evidence>
<keyword evidence="1" id="KW-0812">Transmembrane</keyword>
<keyword evidence="1" id="KW-0472">Membrane</keyword>
<dbReference type="EMBL" id="JANHOH010000012">
    <property type="protein sequence ID" value="MCQ6961216.1"/>
    <property type="molecule type" value="Genomic_DNA"/>
</dbReference>
<comment type="caution">
    <text evidence="2">The sequence shown here is derived from an EMBL/GenBank/DDBJ whole genome shotgun (WGS) entry which is preliminary data.</text>
</comment>
<protein>
    <submittedName>
        <fullName evidence="2">Uncharacterized protein</fullName>
    </submittedName>
</protein>
<name>A0ABT1T9C6_9SPHI</name>
<sequence>MPRHEVALYTHYGEIEIVESEKSGILEMKYTVDYIPPVIFALWIVFIGATTDTRAYWVVAVVVIYFFYTLYKVRKNCRQMLVQIADI</sequence>
<gene>
    <name evidence="2" type="ORF">NPE20_24800</name>
</gene>
<keyword evidence="1" id="KW-1133">Transmembrane helix</keyword>
<keyword evidence="3" id="KW-1185">Reference proteome</keyword>
<accession>A0ABT1T9C6</accession>
<evidence type="ECO:0000256" key="1">
    <source>
        <dbReference type="SAM" id="Phobius"/>
    </source>
</evidence>
<feature type="transmembrane region" description="Helical" evidence="1">
    <location>
        <begin position="30"/>
        <end position="49"/>
    </location>
</feature>
<evidence type="ECO:0000313" key="3">
    <source>
        <dbReference type="Proteomes" id="UP001204376"/>
    </source>
</evidence>
<proteinExistence type="predicted"/>
<organism evidence="2 3">
    <name type="scientific">Mucilaginibacter aquariorum</name>
    <dbReference type="NCBI Taxonomy" id="2967225"/>
    <lineage>
        <taxon>Bacteria</taxon>
        <taxon>Pseudomonadati</taxon>
        <taxon>Bacteroidota</taxon>
        <taxon>Sphingobacteriia</taxon>
        <taxon>Sphingobacteriales</taxon>
        <taxon>Sphingobacteriaceae</taxon>
        <taxon>Mucilaginibacter</taxon>
    </lineage>
</organism>
<feature type="transmembrane region" description="Helical" evidence="1">
    <location>
        <begin position="55"/>
        <end position="71"/>
    </location>
</feature>